<dbReference type="PANTHER" id="PTHR13604:SF0">
    <property type="entry name" value="ABASIC SITE PROCESSING PROTEIN HMCES"/>
    <property type="match status" value="1"/>
</dbReference>
<dbReference type="InterPro" id="IPR036590">
    <property type="entry name" value="SRAP-like"/>
</dbReference>
<dbReference type="KEGG" id="sphj:BSL82_05590"/>
<dbReference type="GO" id="GO:0008233">
    <property type="term" value="F:peptidase activity"/>
    <property type="evidence" value="ECO:0007669"/>
    <property type="project" value="UniProtKB-KW"/>
</dbReference>
<dbReference type="EC" id="3.4.-.-" evidence="8"/>
<keyword evidence="7" id="KW-0456">Lyase</keyword>
<comment type="similarity">
    <text evidence="1 8">Belongs to the SOS response-associated peptidase family.</text>
</comment>
<name>A0A1L3ZT94_9SPHN</name>
<evidence type="ECO:0000256" key="2">
    <source>
        <dbReference type="ARBA" id="ARBA00022670"/>
    </source>
</evidence>
<evidence type="ECO:0000256" key="5">
    <source>
        <dbReference type="ARBA" id="ARBA00023124"/>
    </source>
</evidence>
<reference evidence="10" key="1">
    <citation type="submission" date="2016-11" db="EMBL/GenBank/DDBJ databases">
        <title>Complete Genome Sequence of alachlor-degrading Sphingomonas sp. strain JJ-A5.</title>
        <authorList>
            <person name="Lee H."/>
            <person name="Ka J.-O."/>
        </authorList>
    </citation>
    <scope>NUCLEOTIDE SEQUENCE [LARGE SCALE GENOMIC DNA]</scope>
    <source>
        <strain evidence="10">JJ-A5</strain>
    </source>
</reference>
<protein>
    <recommendedName>
        <fullName evidence="8">Abasic site processing protein</fullName>
        <ecNumber evidence="8">3.4.-.-</ecNumber>
    </recommendedName>
</protein>
<dbReference type="PANTHER" id="PTHR13604">
    <property type="entry name" value="DC12-RELATED"/>
    <property type="match status" value="1"/>
</dbReference>
<keyword evidence="2 8" id="KW-0645">Protease</keyword>
<dbReference type="OrthoDB" id="9782620at2"/>
<evidence type="ECO:0000256" key="3">
    <source>
        <dbReference type="ARBA" id="ARBA00022763"/>
    </source>
</evidence>
<evidence type="ECO:0000256" key="4">
    <source>
        <dbReference type="ARBA" id="ARBA00022801"/>
    </source>
</evidence>
<dbReference type="GO" id="GO:0016829">
    <property type="term" value="F:lyase activity"/>
    <property type="evidence" value="ECO:0007669"/>
    <property type="project" value="UniProtKB-KW"/>
</dbReference>
<proteinExistence type="inferred from homology"/>
<dbReference type="GO" id="GO:0006508">
    <property type="term" value="P:proteolysis"/>
    <property type="evidence" value="ECO:0007669"/>
    <property type="project" value="UniProtKB-KW"/>
</dbReference>
<dbReference type="Proteomes" id="UP000182063">
    <property type="component" value="Chromosome"/>
</dbReference>
<gene>
    <name evidence="9" type="ORF">BSL82_05590</name>
</gene>
<keyword evidence="5" id="KW-0190">Covalent protein-DNA linkage</keyword>
<keyword evidence="6" id="KW-0238">DNA-binding</keyword>
<keyword evidence="3" id="KW-0227">DNA damage</keyword>
<dbReference type="Pfam" id="PF02586">
    <property type="entry name" value="SRAP"/>
    <property type="match status" value="1"/>
</dbReference>
<evidence type="ECO:0000313" key="10">
    <source>
        <dbReference type="Proteomes" id="UP000182063"/>
    </source>
</evidence>
<evidence type="ECO:0000256" key="1">
    <source>
        <dbReference type="ARBA" id="ARBA00008136"/>
    </source>
</evidence>
<dbReference type="SUPFAM" id="SSF143081">
    <property type="entry name" value="BB1717-like"/>
    <property type="match status" value="1"/>
</dbReference>
<keyword evidence="4 8" id="KW-0378">Hydrolase</keyword>
<accession>A0A1L3ZT94</accession>
<evidence type="ECO:0000256" key="6">
    <source>
        <dbReference type="ARBA" id="ARBA00023125"/>
    </source>
</evidence>
<dbReference type="GO" id="GO:0003697">
    <property type="term" value="F:single-stranded DNA binding"/>
    <property type="evidence" value="ECO:0007669"/>
    <property type="project" value="InterPro"/>
</dbReference>
<dbReference type="AlphaFoldDB" id="A0A1L3ZT94"/>
<dbReference type="GO" id="GO:0106300">
    <property type="term" value="P:protein-DNA covalent cross-linking repair"/>
    <property type="evidence" value="ECO:0007669"/>
    <property type="project" value="InterPro"/>
</dbReference>
<evidence type="ECO:0000256" key="8">
    <source>
        <dbReference type="RuleBase" id="RU364100"/>
    </source>
</evidence>
<evidence type="ECO:0000256" key="7">
    <source>
        <dbReference type="ARBA" id="ARBA00023239"/>
    </source>
</evidence>
<sequence length="197" mass="22690">MCNHYEVPYEFRELPRDLEWRGPRKLRGGDAYPSWPGGKDRPAPILRRAQGEIIVEEICWGIPLATGTTTKPVTNIRNLSSPFWRGTLAKADFRCMVPAIRFAEWTPEPDPETGRKREAWFSMVDDQPFMFAGAWRPTDFGPRFAFLTCAPNDLVRPIHAKAMPVILHEEQYKPWLDGEPVEQFQTCFPTQLMRIAA</sequence>
<keyword evidence="10" id="KW-1185">Reference proteome</keyword>
<dbReference type="EMBL" id="CP018221">
    <property type="protein sequence ID" value="API58845.1"/>
    <property type="molecule type" value="Genomic_DNA"/>
</dbReference>
<dbReference type="InterPro" id="IPR003738">
    <property type="entry name" value="SRAP"/>
</dbReference>
<organism evidence="9 10">
    <name type="scientific">Tardibacter chloracetimidivorans</name>
    <dbReference type="NCBI Taxonomy" id="1921510"/>
    <lineage>
        <taxon>Bacteria</taxon>
        <taxon>Pseudomonadati</taxon>
        <taxon>Pseudomonadota</taxon>
        <taxon>Alphaproteobacteria</taxon>
        <taxon>Sphingomonadales</taxon>
        <taxon>Sphingomonadaceae</taxon>
        <taxon>Tardibacter</taxon>
    </lineage>
</organism>
<dbReference type="Gene3D" id="3.90.1680.10">
    <property type="entry name" value="SOS response associated peptidase-like"/>
    <property type="match status" value="1"/>
</dbReference>
<evidence type="ECO:0000313" key="9">
    <source>
        <dbReference type="EMBL" id="API58845.1"/>
    </source>
</evidence>
<dbReference type="RefSeq" id="WP_072596398.1">
    <property type="nucleotide sequence ID" value="NZ_CP018221.1"/>
</dbReference>